<dbReference type="Proteomes" id="UP000037660">
    <property type="component" value="Unassembled WGS sequence"/>
</dbReference>
<dbReference type="AlphaFoldDB" id="A0A0K8NYH3"/>
<evidence type="ECO:0000313" key="10">
    <source>
        <dbReference type="Proteomes" id="UP000037660"/>
    </source>
</evidence>
<keyword evidence="6 7" id="KW-0472">Membrane</keyword>
<name>A0A0K8NYH3_PISS1</name>
<reference evidence="9 10" key="2">
    <citation type="journal article" date="2016" name="Science">
        <title>A bacterium that degrades and assimilates poly(ethylene terephthalate).</title>
        <authorList>
            <person name="Yoshida S."/>
            <person name="Hiraga K."/>
            <person name="Takehana T."/>
            <person name="Taniguchi I."/>
            <person name="Yamaji H."/>
            <person name="Maeda Y."/>
            <person name="Toyohara K."/>
            <person name="Miyamoto K."/>
            <person name="Kimura Y."/>
            <person name="Oda K."/>
        </authorList>
    </citation>
    <scope>NUCLEOTIDE SEQUENCE [LARGE SCALE GENOMIC DNA]</scope>
    <source>
        <strain evidence="10">NBRC 110686 / TISTR 2288 / 201-F6</strain>
    </source>
</reference>
<keyword evidence="3 7" id="KW-0812">Transmembrane</keyword>
<evidence type="ECO:0000256" key="5">
    <source>
        <dbReference type="ARBA" id="ARBA00022989"/>
    </source>
</evidence>
<dbReference type="RefSeq" id="WP_054019505.1">
    <property type="nucleotide sequence ID" value="NZ_BBYR01000023.1"/>
</dbReference>
<dbReference type="InterPro" id="IPR022764">
    <property type="entry name" value="Peptidase_S54_rhomboid_dom"/>
</dbReference>
<evidence type="ECO:0000256" key="6">
    <source>
        <dbReference type="ARBA" id="ARBA00023136"/>
    </source>
</evidence>
<evidence type="ECO:0000256" key="4">
    <source>
        <dbReference type="ARBA" id="ARBA00022801"/>
    </source>
</evidence>
<comment type="similarity">
    <text evidence="2">Belongs to the peptidase S54 family.</text>
</comment>
<evidence type="ECO:0000256" key="3">
    <source>
        <dbReference type="ARBA" id="ARBA00022692"/>
    </source>
</evidence>
<protein>
    <submittedName>
        <fullName evidence="9">Rhomboid family protein</fullName>
    </submittedName>
</protein>
<organism evidence="9 10">
    <name type="scientific">Piscinibacter sakaiensis</name>
    <name type="common">Ideonella sakaiensis</name>
    <dbReference type="NCBI Taxonomy" id="1547922"/>
    <lineage>
        <taxon>Bacteria</taxon>
        <taxon>Pseudomonadati</taxon>
        <taxon>Pseudomonadota</taxon>
        <taxon>Betaproteobacteria</taxon>
        <taxon>Burkholderiales</taxon>
        <taxon>Sphaerotilaceae</taxon>
        <taxon>Piscinibacter</taxon>
    </lineage>
</organism>
<feature type="transmembrane region" description="Helical" evidence="7">
    <location>
        <begin position="12"/>
        <end position="29"/>
    </location>
</feature>
<dbReference type="OrthoDB" id="9813074at2"/>
<evidence type="ECO:0000313" key="9">
    <source>
        <dbReference type="EMBL" id="GAP35452.1"/>
    </source>
</evidence>
<dbReference type="Gene3D" id="1.20.1540.10">
    <property type="entry name" value="Rhomboid-like"/>
    <property type="match status" value="1"/>
</dbReference>
<accession>A0A0K8NYH3</accession>
<keyword evidence="5 7" id="KW-1133">Transmembrane helix</keyword>
<dbReference type="InterPro" id="IPR035952">
    <property type="entry name" value="Rhomboid-like_sf"/>
</dbReference>
<proteinExistence type="inferred from homology"/>
<comment type="subcellular location">
    <subcellularLocation>
        <location evidence="1">Membrane</location>
        <topology evidence="1">Multi-pass membrane protein</topology>
    </subcellularLocation>
</comment>
<dbReference type="Pfam" id="PF01694">
    <property type="entry name" value="Rhomboid"/>
    <property type="match status" value="1"/>
</dbReference>
<dbReference type="STRING" id="1547922.ISF6_1225"/>
<feature type="transmembrane region" description="Helical" evidence="7">
    <location>
        <begin position="90"/>
        <end position="107"/>
    </location>
</feature>
<keyword evidence="4" id="KW-0378">Hydrolase</keyword>
<reference evidence="10" key="1">
    <citation type="submission" date="2015-07" db="EMBL/GenBank/DDBJ databases">
        <title>Discovery of a poly(ethylene terephthalate assimilation.</title>
        <authorList>
            <person name="Yoshida S."/>
            <person name="Hiraga K."/>
            <person name="Takehana T."/>
            <person name="Taniguchi I."/>
            <person name="Yamaji H."/>
            <person name="Maeda Y."/>
            <person name="Toyohara K."/>
            <person name="Miyamoto K."/>
            <person name="Kimura Y."/>
            <person name="Oda K."/>
        </authorList>
    </citation>
    <scope>NUCLEOTIDE SEQUENCE [LARGE SCALE GENOMIC DNA]</scope>
    <source>
        <strain evidence="10">NBRC 110686 / TISTR 2288 / 201-F6</strain>
    </source>
</reference>
<sequence length="206" mass="22128">MTDLAQAWARSPAALLIFTAFVGVSLLALRRPALIERGVFRPYFFLPRRQWGTPLSSAFLHADLAHLAFNGFTFWGFALPLEARIGSARFVALYLTGLAVSCAGTWWRHHRNPAYSTLGASGAILAVLFAAIVYTPGASLFVFPLPVPLPAPLFALVYLGYTVWAARQARGRVNHDAHLGGAVAGLAFVALTDPQALVAALRSLVG</sequence>
<evidence type="ECO:0000256" key="2">
    <source>
        <dbReference type="ARBA" id="ARBA00009045"/>
    </source>
</evidence>
<dbReference type="GO" id="GO:0016020">
    <property type="term" value="C:membrane"/>
    <property type="evidence" value="ECO:0007669"/>
    <property type="project" value="UniProtKB-SubCell"/>
</dbReference>
<evidence type="ECO:0000256" key="7">
    <source>
        <dbReference type="SAM" id="Phobius"/>
    </source>
</evidence>
<keyword evidence="10" id="KW-1185">Reference proteome</keyword>
<feature type="transmembrane region" description="Helical" evidence="7">
    <location>
        <begin position="114"/>
        <end position="134"/>
    </location>
</feature>
<dbReference type="InterPro" id="IPR050925">
    <property type="entry name" value="Rhomboid_protease_S54"/>
</dbReference>
<evidence type="ECO:0000256" key="1">
    <source>
        <dbReference type="ARBA" id="ARBA00004141"/>
    </source>
</evidence>
<gene>
    <name evidence="9" type="ORF">ISF6_1225</name>
</gene>
<dbReference type="PANTHER" id="PTHR43731">
    <property type="entry name" value="RHOMBOID PROTEASE"/>
    <property type="match status" value="1"/>
</dbReference>
<dbReference type="EMBL" id="BBYR01000023">
    <property type="protein sequence ID" value="GAP35452.1"/>
    <property type="molecule type" value="Genomic_DNA"/>
</dbReference>
<dbReference type="PANTHER" id="PTHR43731:SF14">
    <property type="entry name" value="PRESENILIN-ASSOCIATED RHOMBOID-LIKE PROTEIN, MITOCHONDRIAL"/>
    <property type="match status" value="1"/>
</dbReference>
<evidence type="ECO:0000259" key="8">
    <source>
        <dbReference type="Pfam" id="PF01694"/>
    </source>
</evidence>
<feature type="transmembrane region" description="Helical" evidence="7">
    <location>
        <begin position="140"/>
        <end position="164"/>
    </location>
</feature>
<dbReference type="SUPFAM" id="SSF144091">
    <property type="entry name" value="Rhomboid-like"/>
    <property type="match status" value="1"/>
</dbReference>
<comment type="caution">
    <text evidence="9">The sequence shown here is derived from an EMBL/GenBank/DDBJ whole genome shotgun (WGS) entry which is preliminary data.</text>
</comment>
<dbReference type="GO" id="GO:0004252">
    <property type="term" value="F:serine-type endopeptidase activity"/>
    <property type="evidence" value="ECO:0007669"/>
    <property type="project" value="InterPro"/>
</dbReference>
<feature type="domain" description="Peptidase S54 rhomboid" evidence="8">
    <location>
        <begin position="49"/>
        <end position="191"/>
    </location>
</feature>